<dbReference type="RefSeq" id="XP_046003878.1">
    <property type="nucleotide sequence ID" value="XM_046161720.1"/>
</dbReference>
<evidence type="ECO:0000313" key="3">
    <source>
        <dbReference type="Proteomes" id="UP000756346"/>
    </source>
</evidence>
<gene>
    <name evidence="2" type="ORF">B0I36DRAFT_402117</name>
</gene>
<dbReference type="Proteomes" id="UP000756346">
    <property type="component" value="Unassembled WGS sequence"/>
</dbReference>
<reference evidence="2" key="1">
    <citation type="journal article" date="2021" name="Nat. Commun.">
        <title>Genetic determinants of endophytism in the Arabidopsis root mycobiome.</title>
        <authorList>
            <person name="Mesny F."/>
            <person name="Miyauchi S."/>
            <person name="Thiergart T."/>
            <person name="Pickel B."/>
            <person name="Atanasova L."/>
            <person name="Karlsson M."/>
            <person name="Huettel B."/>
            <person name="Barry K.W."/>
            <person name="Haridas S."/>
            <person name="Chen C."/>
            <person name="Bauer D."/>
            <person name="Andreopoulos W."/>
            <person name="Pangilinan J."/>
            <person name="LaButti K."/>
            <person name="Riley R."/>
            <person name="Lipzen A."/>
            <person name="Clum A."/>
            <person name="Drula E."/>
            <person name="Henrissat B."/>
            <person name="Kohler A."/>
            <person name="Grigoriev I.V."/>
            <person name="Martin F.M."/>
            <person name="Hacquard S."/>
        </authorList>
    </citation>
    <scope>NUCLEOTIDE SEQUENCE</scope>
    <source>
        <strain evidence="2">MPI-CAGE-CH-0230</strain>
    </source>
</reference>
<dbReference type="OrthoDB" id="2828454at2759"/>
<evidence type="ECO:0000256" key="1">
    <source>
        <dbReference type="SAM" id="MobiDB-lite"/>
    </source>
</evidence>
<accession>A0A9P8XPJ2</accession>
<name>A0A9P8XPJ2_9PEZI</name>
<dbReference type="EMBL" id="JAGTJQ010000019">
    <property type="protein sequence ID" value="KAH7009217.1"/>
    <property type="molecule type" value="Genomic_DNA"/>
</dbReference>
<feature type="region of interest" description="Disordered" evidence="1">
    <location>
        <begin position="302"/>
        <end position="324"/>
    </location>
</feature>
<feature type="region of interest" description="Disordered" evidence="1">
    <location>
        <begin position="1"/>
        <end position="32"/>
    </location>
</feature>
<protein>
    <submittedName>
        <fullName evidence="2">Uncharacterized protein</fullName>
    </submittedName>
</protein>
<feature type="compositionally biased region" description="Polar residues" evidence="1">
    <location>
        <begin position="359"/>
        <end position="368"/>
    </location>
</feature>
<feature type="compositionally biased region" description="Basic and acidic residues" evidence="1">
    <location>
        <begin position="1"/>
        <end position="11"/>
    </location>
</feature>
<organism evidence="2 3">
    <name type="scientific">Microdochium trichocladiopsis</name>
    <dbReference type="NCBI Taxonomy" id="1682393"/>
    <lineage>
        <taxon>Eukaryota</taxon>
        <taxon>Fungi</taxon>
        <taxon>Dikarya</taxon>
        <taxon>Ascomycota</taxon>
        <taxon>Pezizomycotina</taxon>
        <taxon>Sordariomycetes</taxon>
        <taxon>Xylariomycetidae</taxon>
        <taxon>Xylariales</taxon>
        <taxon>Microdochiaceae</taxon>
        <taxon>Microdochium</taxon>
    </lineage>
</organism>
<sequence>MAGNVHGEHNVFKNQNLRTGSSKRSRRRGSPTLLVPTEMVKPELWRITESDLEQIFNGNRTLKERVTRFTKESGSLSDEVLYDWVAFLIPYLNLELETKVVKPFFAKEVIVEEMSMDQKEGTAKMMVVPKVEEIDNPVLTGIPDVMLRFKPVEGDGDGSHRYLRMYWHEPGPDKSIVDEFHRLMTAEMWKDLNPISACQPETVTEFDRRDKSDLTGFVKYQKIAASAKTLGAFSAEAVYTDKTHVDFPQIPVSAMCETYVPSKIFANSQEFYSLSCVVFIGHNATVVDELYGKRLRAAQTYHTSPSGPPYSHGGSNSRSSVKSDSRIYDYGNGRIFDIPKGRPDQLLQRRRSFVRFEDANSSPRQQSAIYHPAPPSPYSKHSKRPGRGILKDVNTPRPSRASEADDEEPDLCRQERYGASRRQNDIGRPRGVIGSRPIHVAEGDFMPSNNQSRYRRPGLADPSELVISVRALGIQDERRQDKRERHIEHEPHQRLCDRIHLGQSGFRYVVPATNRKPLHPFQA</sequence>
<evidence type="ECO:0000313" key="2">
    <source>
        <dbReference type="EMBL" id="KAH7009217.1"/>
    </source>
</evidence>
<comment type="caution">
    <text evidence="2">The sequence shown here is derived from an EMBL/GenBank/DDBJ whole genome shotgun (WGS) entry which is preliminary data.</text>
</comment>
<dbReference type="GeneID" id="70191266"/>
<dbReference type="AlphaFoldDB" id="A0A9P8XPJ2"/>
<feature type="region of interest" description="Disordered" evidence="1">
    <location>
        <begin position="356"/>
        <end position="434"/>
    </location>
</feature>
<feature type="compositionally biased region" description="Basic and acidic residues" evidence="1">
    <location>
        <begin position="410"/>
        <end position="428"/>
    </location>
</feature>
<feature type="compositionally biased region" description="Low complexity" evidence="1">
    <location>
        <begin position="302"/>
        <end position="320"/>
    </location>
</feature>
<proteinExistence type="predicted"/>
<keyword evidence="3" id="KW-1185">Reference proteome</keyword>